<dbReference type="Pfam" id="PF00023">
    <property type="entry name" value="Ank"/>
    <property type="match status" value="1"/>
</dbReference>
<dbReference type="SMART" id="SM00248">
    <property type="entry name" value="ANK"/>
    <property type="match status" value="4"/>
</dbReference>
<feature type="region of interest" description="Disordered" evidence="2">
    <location>
        <begin position="526"/>
        <end position="552"/>
    </location>
</feature>
<evidence type="ECO:0000313" key="4">
    <source>
        <dbReference type="EnsemblMetazoa" id="HelroP190880"/>
    </source>
</evidence>
<dbReference type="EMBL" id="AMQM01003397">
    <property type="status" value="NOT_ANNOTATED_CDS"/>
    <property type="molecule type" value="Genomic_DNA"/>
</dbReference>
<evidence type="ECO:0000313" key="3">
    <source>
        <dbReference type="EMBL" id="ESO08086.1"/>
    </source>
</evidence>
<dbReference type="Gene3D" id="1.25.40.20">
    <property type="entry name" value="Ankyrin repeat-containing domain"/>
    <property type="match status" value="2"/>
</dbReference>
<dbReference type="RefSeq" id="XP_009013875.1">
    <property type="nucleotide sequence ID" value="XM_009015627.1"/>
</dbReference>
<feature type="region of interest" description="Disordered" evidence="2">
    <location>
        <begin position="83"/>
        <end position="143"/>
    </location>
</feature>
<reference evidence="4" key="3">
    <citation type="submission" date="2015-06" db="UniProtKB">
        <authorList>
            <consortium name="EnsemblMetazoa"/>
        </authorList>
    </citation>
    <scope>IDENTIFICATION</scope>
</reference>
<dbReference type="KEGG" id="hro:HELRODRAFT_190880"/>
<dbReference type="STRING" id="6412.T1FSD8"/>
<protein>
    <submittedName>
        <fullName evidence="3 4">Uncharacterized protein</fullName>
    </submittedName>
</protein>
<reference evidence="5" key="1">
    <citation type="submission" date="2012-12" db="EMBL/GenBank/DDBJ databases">
        <authorList>
            <person name="Hellsten U."/>
            <person name="Grimwood J."/>
            <person name="Chapman J.A."/>
            <person name="Shapiro H."/>
            <person name="Aerts A."/>
            <person name="Otillar R.P."/>
            <person name="Terry A.Y."/>
            <person name="Boore J.L."/>
            <person name="Simakov O."/>
            <person name="Marletaz F."/>
            <person name="Cho S.-J."/>
            <person name="Edsinger-Gonzales E."/>
            <person name="Havlak P."/>
            <person name="Kuo D.-H."/>
            <person name="Larsson T."/>
            <person name="Lv J."/>
            <person name="Arendt D."/>
            <person name="Savage R."/>
            <person name="Osoegawa K."/>
            <person name="de Jong P."/>
            <person name="Lindberg D.R."/>
            <person name="Seaver E.C."/>
            <person name="Weisblat D.A."/>
            <person name="Putnam N.H."/>
            <person name="Grigoriev I.V."/>
            <person name="Rokhsar D.S."/>
        </authorList>
    </citation>
    <scope>NUCLEOTIDE SEQUENCE</scope>
</reference>
<evidence type="ECO:0000256" key="1">
    <source>
        <dbReference type="PROSITE-ProRule" id="PRU00023"/>
    </source>
</evidence>
<dbReference type="EnsemblMetazoa" id="HelroT190880">
    <property type="protein sequence ID" value="HelroP190880"/>
    <property type="gene ID" value="HelroG190880"/>
</dbReference>
<dbReference type="PANTHER" id="PTHR20916:SF18">
    <property type="entry name" value="IPT_TIG DOMAIN-CONTAINING PROTEIN"/>
    <property type="match status" value="1"/>
</dbReference>
<dbReference type="InParanoid" id="T1FSD8"/>
<feature type="region of interest" description="Disordered" evidence="2">
    <location>
        <begin position="301"/>
        <end position="351"/>
    </location>
</feature>
<dbReference type="SUPFAM" id="SSF48403">
    <property type="entry name" value="Ankyrin repeat"/>
    <property type="match status" value="1"/>
</dbReference>
<evidence type="ECO:0000313" key="5">
    <source>
        <dbReference type="Proteomes" id="UP000015101"/>
    </source>
</evidence>
<dbReference type="AlphaFoldDB" id="T1FSD8"/>
<proteinExistence type="predicted"/>
<feature type="compositionally biased region" description="Low complexity" evidence="2">
    <location>
        <begin position="485"/>
        <end position="503"/>
    </location>
</feature>
<organism evidence="4 5">
    <name type="scientific">Helobdella robusta</name>
    <name type="common">Californian leech</name>
    <dbReference type="NCBI Taxonomy" id="6412"/>
    <lineage>
        <taxon>Eukaryota</taxon>
        <taxon>Metazoa</taxon>
        <taxon>Spiralia</taxon>
        <taxon>Lophotrochozoa</taxon>
        <taxon>Annelida</taxon>
        <taxon>Clitellata</taxon>
        <taxon>Hirudinea</taxon>
        <taxon>Rhynchobdellida</taxon>
        <taxon>Glossiphoniidae</taxon>
        <taxon>Helobdella</taxon>
    </lineage>
</organism>
<keyword evidence="1" id="KW-0040">ANK repeat</keyword>
<dbReference type="HOGENOM" id="CLU_299817_0_0_1"/>
<feature type="compositionally biased region" description="Low complexity" evidence="2">
    <location>
        <begin position="301"/>
        <end position="347"/>
    </location>
</feature>
<feature type="region of interest" description="Disordered" evidence="2">
    <location>
        <begin position="174"/>
        <end position="200"/>
    </location>
</feature>
<dbReference type="GeneID" id="20211735"/>
<dbReference type="InterPro" id="IPR002110">
    <property type="entry name" value="Ankyrin_rpt"/>
</dbReference>
<keyword evidence="5" id="KW-1185">Reference proteome</keyword>
<sequence length="1000" mass="113921">MSLLVENRKYSDDRGFRNVHVHKISDVVLIEESLNRLNLDDDYTDTGASDLKFETDKEHAENQERINDNVIAIYIEKPDIQQSNKATQNVKRKASCRRESSTRGEFSQESFDGSEVKGDDLLARGKDNKKSNKNSNKPYDKVDDGKVEFQNQEIRPQQQQQRLQQLQQRDYQQQQQQQWQQPMHQYEQQHHQQQSTQHKNNNNYYYSSCVYQTPVTVNDYNKTANNFTGGYVIINPTDQQLLTDFCPDNNNYIDANNNYINENLNNINSLTNSSSIKIENINGSNYYQQLNAASSYVQQLMQPQQRQPQQQQPRQQNYCQPPQNLHCQQQQQQQHYYQHQDQQPQQHEIQRRPSQFDVMNSSDQVFYSNSTIAPSNNNGTCINNNIINNNNSSNTFHQSKHVCDIYDPNTATTHKHVTAHNSNIYFDSLGANINCDINNNYINSNYNINNNNGYYINDNIKNSVDNNNNGRNVLTHNIDHSKNASINKPNTTNNNNSNNNNTLTKLPLISPPSQFQRPVTAAASKTSCQSLPFERSPSSGYAGSCNDAESQSPKSEFEEFLVKSELMQELEKALHNECSDDEVPSEVLTWSNEKDDNDINNINVSNNMAANDDVIDLICNGVDVDGVVADVVGTEFENFPYFPVLTHEDTTKFFDDLEKKDNAQHVRYLAYLKNDCKYLSPIPAEENLIWHRKLASMTLNDIMRCDGDGDTTLMQAALKCEYEFVKPLIDRYLREGKLSDLINRKNVYDKSALFYAVVSKKPAVTSLLISVGADTNITVKLSSSNVSGFKYTSLLGFCIGMINKDGLGIGTLIELLRAPDLNVNVSDSDGCTPLHIAINKFVEKPATFAAIIEHLIMRGADISAQNTKDERTPLHYALLTGHYHLLLHFLASVKKCYRHESKSKIRNMLNPCYGFNALKTVYELNFLDVESKNMMIKLLLLHGCELNQRSPNVALRKELMNNPEIAEIIKKMTAKKKSSNNNNIINNNISSSNINNNNNS</sequence>
<dbReference type="Proteomes" id="UP000015101">
    <property type="component" value="Unassembled WGS sequence"/>
</dbReference>
<feature type="region of interest" description="Disordered" evidence="2">
    <location>
        <begin position="979"/>
        <end position="1000"/>
    </location>
</feature>
<dbReference type="PANTHER" id="PTHR20916">
    <property type="entry name" value="CYSTEINE AND GLYCINE-RICH PROTEIN 2 BINDING PROTEIN"/>
    <property type="match status" value="1"/>
</dbReference>
<dbReference type="CTD" id="20211735"/>
<dbReference type="PROSITE" id="PS50297">
    <property type="entry name" value="ANK_REP_REGION"/>
    <property type="match status" value="1"/>
</dbReference>
<gene>
    <name evidence="4" type="primary">20211735</name>
    <name evidence="3" type="ORF">HELRODRAFT_190880</name>
</gene>
<dbReference type="OrthoDB" id="10254947at2759"/>
<dbReference type="PROSITE" id="PS50088">
    <property type="entry name" value="ANK_REPEAT"/>
    <property type="match status" value="1"/>
</dbReference>
<name>T1FSD8_HELRO</name>
<dbReference type="EMBL" id="KB096134">
    <property type="protein sequence ID" value="ESO08086.1"/>
    <property type="molecule type" value="Genomic_DNA"/>
</dbReference>
<evidence type="ECO:0000256" key="2">
    <source>
        <dbReference type="SAM" id="MobiDB-lite"/>
    </source>
</evidence>
<feature type="repeat" description="ANK" evidence="1">
    <location>
        <begin position="829"/>
        <end position="867"/>
    </location>
</feature>
<reference evidence="3 5" key="2">
    <citation type="journal article" date="2013" name="Nature">
        <title>Insights into bilaterian evolution from three spiralian genomes.</title>
        <authorList>
            <person name="Simakov O."/>
            <person name="Marletaz F."/>
            <person name="Cho S.J."/>
            <person name="Edsinger-Gonzales E."/>
            <person name="Havlak P."/>
            <person name="Hellsten U."/>
            <person name="Kuo D.H."/>
            <person name="Larsson T."/>
            <person name="Lv J."/>
            <person name="Arendt D."/>
            <person name="Savage R."/>
            <person name="Osoegawa K."/>
            <person name="de Jong P."/>
            <person name="Grimwood J."/>
            <person name="Chapman J.A."/>
            <person name="Shapiro H."/>
            <person name="Aerts A."/>
            <person name="Otillar R.P."/>
            <person name="Terry A.Y."/>
            <person name="Boore J.L."/>
            <person name="Grigoriev I.V."/>
            <person name="Lindberg D.R."/>
            <person name="Seaver E.C."/>
            <person name="Weisblat D.A."/>
            <person name="Putnam N.H."/>
            <person name="Rokhsar D.S."/>
        </authorList>
    </citation>
    <scope>NUCLEOTIDE SEQUENCE</scope>
</reference>
<accession>T1FSD8</accession>
<feature type="compositionally biased region" description="Basic and acidic residues" evidence="2">
    <location>
        <begin position="114"/>
        <end position="130"/>
    </location>
</feature>
<dbReference type="InterPro" id="IPR036770">
    <property type="entry name" value="Ankyrin_rpt-contain_sf"/>
</dbReference>
<feature type="region of interest" description="Disordered" evidence="2">
    <location>
        <begin position="481"/>
        <end position="503"/>
    </location>
</feature>